<organism evidence="5 6">
    <name type="scientific">Rhizobium mesosinicum</name>
    <dbReference type="NCBI Taxonomy" id="335017"/>
    <lineage>
        <taxon>Bacteria</taxon>
        <taxon>Pseudomonadati</taxon>
        <taxon>Pseudomonadota</taxon>
        <taxon>Alphaproteobacteria</taxon>
        <taxon>Hyphomicrobiales</taxon>
        <taxon>Rhizobiaceae</taxon>
        <taxon>Rhizobium/Agrobacterium group</taxon>
        <taxon>Rhizobium</taxon>
    </lineage>
</organism>
<gene>
    <name evidence="5" type="ORF">JNB85_23280</name>
</gene>
<evidence type="ECO:0000259" key="4">
    <source>
        <dbReference type="Pfam" id="PF01965"/>
    </source>
</evidence>
<keyword evidence="6" id="KW-1185">Reference proteome</keyword>
<dbReference type="EMBL" id="JAEUAK010000010">
    <property type="protein sequence ID" value="MBW9055333.1"/>
    <property type="molecule type" value="Genomic_DNA"/>
</dbReference>
<dbReference type="InterPro" id="IPR002818">
    <property type="entry name" value="DJ-1/PfpI"/>
</dbReference>
<protein>
    <submittedName>
        <fullName evidence="5">Type 1 glutamine amidotransferase domain-containing protein</fullName>
    </submittedName>
</protein>
<dbReference type="InterPro" id="IPR029062">
    <property type="entry name" value="Class_I_gatase-like"/>
</dbReference>
<reference evidence="5 6" key="1">
    <citation type="journal article" date="2021" name="MBio">
        <title>Poor Competitiveness of Bradyrhizobium in Pigeon Pea Root Colonization in Indian Soils.</title>
        <authorList>
            <person name="Chalasani D."/>
            <person name="Basu A."/>
            <person name="Pullabhotla S.V.S.R.N."/>
            <person name="Jorrin B."/>
            <person name="Neal A.L."/>
            <person name="Poole P.S."/>
            <person name="Podile A.R."/>
            <person name="Tkacz A."/>
        </authorList>
    </citation>
    <scope>NUCLEOTIDE SEQUENCE [LARGE SCALE GENOMIC DNA]</scope>
    <source>
        <strain evidence="5 6">HU56</strain>
    </source>
</reference>
<keyword evidence="5" id="KW-0315">Glutamine amidotransferase</keyword>
<dbReference type="PANTHER" id="PTHR48094">
    <property type="entry name" value="PROTEIN/NUCLEIC ACID DEGLYCASE DJ-1-RELATED"/>
    <property type="match status" value="1"/>
</dbReference>
<dbReference type="RefSeq" id="WP_220336652.1">
    <property type="nucleotide sequence ID" value="NZ_JAEUAK010000010.1"/>
</dbReference>
<comment type="similarity">
    <text evidence="3">Belongs to the peptidase C56 family. HSP31-like subfamily.</text>
</comment>
<proteinExistence type="inferred from homology"/>
<keyword evidence="1" id="KW-0346">Stress response</keyword>
<feature type="domain" description="DJ-1/PfpI" evidence="4">
    <location>
        <begin position="25"/>
        <end position="220"/>
    </location>
</feature>
<sequence>MKILMVFTSHDTLGDTGRKTGFWLEEGAAPYYVFRDAGIDLTLASPKGGQPPVDPKSDLPENQTPAMARFKEDPEAQKVFAHTKLLKDMRSEEFDAVFYPGGHGPMWDLAEDQDSITLIEAFYNAGKPVAAVCHAPGVLHRVTYKGAPIVKGKRVTGFTNTEEEEVQLTKVVPFLVEDELTRLGGLYEKRGNWESFAITDGRLITGQNPASSTAGAQHLVKLLTSGHASTAA</sequence>
<dbReference type="PANTHER" id="PTHR48094:SF11">
    <property type="entry name" value="GLUTATHIONE-INDEPENDENT GLYOXALASE HSP31-RELATED"/>
    <property type="match status" value="1"/>
</dbReference>
<keyword evidence="2" id="KW-0456">Lyase</keyword>
<dbReference type="CDD" id="cd03141">
    <property type="entry name" value="GATase1_Hsp31_like"/>
    <property type="match status" value="1"/>
</dbReference>
<dbReference type="SUPFAM" id="SSF52317">
    <property type="entry name" value="Class I glutamine amidotransferase-like"/>
    <property type="match status" value="1"/>
</dbReference>
<accession>A0ABS7H193</accession>
<dbReference type="Pfam" id="PF01965">
    <property type="entry name" value="DJ-1_PfpI"/>
    <property type="match status" value="1"/>
</dbReference>
<evidence type="ECO:0000313" key="5">
    <source>
        <dbReference type="EMBL" id="MBW9055333.1"/>
    </source>
</evidence>
<dbReference type="Gene3D" id="3.40.50.880">
    <property type="match status" value="1"/>
</dbReference>
<dbReference type="InterPro" id="IPR050325">
    <property type="entry name" value="Prot/Nucl_acid_deglycase"/>
</dbReference>
<dbReference type="Proteomes" id="UP000717752">
    <property type="component" value="Unassembled WGS sequence"/>
</dbReference>
<comment type="caution">
    <text evidence="5">The sequence shown here is derived from an EMBL/GenBank/DDBJ whole genome shotgun (WGS) entry which is preliminary data.</text>
</comment>
<evidence type="ECO:0000256" key="1">
    <source>
        <dbReference type="ARBA" id="ARBA00023016"/>
    </source>
</evidence>
<evidence type="ECO:0000256" key="2">
    <source>
        <dbReference type="ARBA" id="ARBA00023239"/>
    </source>
</evidence>
<evidence type="ECO:0000256" key="3">
    <source>
        <dbReference type="ARBA" id="ARBA00038493"/>
    </source>
</evidence>
<name>A0ABS7H193_9HYPH</name>
<evidence type="ECO:0000313" key="6">
    <source>
        <dbReference type="Proteomes" id="UP000717752"/>
    </source>
</evidence>